<dbReference type="AlphaFoldDB" id="A0A2Z7C529"/>
<dbReference type="Proteomes" id="UP000250235">
    <property type="component" value="Unassembled WGS sequence"/>
</dbReference>
<protein>
    <submittedName>
        <fullName evidence="2">Laccase-14</fullName>
    </submittedName>
</protein>
<reference evidence="2 3" key="1">
    <citation type="journal article" date="2015" name="Proc. Natl. Acad. Sci. U.S.A.">
        <title>The resurrection genome of Boea hygrometrica: A blueprint for survival of dehydration.</title>
        <authorList>
            <person name="Xiao L."/>
            <person name="Yang G."/>
            <person name="Zhang L."/>
            <person name="Yang X."/>
            <person name="Zhao S."/>
            <person name="Ji Z."/>
            <person name="Zhou Q."/>
            <person name="Hu M."/>
            <person name="Wang Y."/>
            <person name="Chen M."/>
            <person name="Xu Y."/>
            <person name="Jin H."/>
            <person name="Xiao X."/>
            <person name="Hu G."/>
            <person name="Bao F."/>
            <person name="Hu Y."/>
            <person name="Wan P."/>
            <person name="Li L."/>
            <person name="Deng X."/>
            <person name="Kuang T."/>
            <person name="Xiang C."/>
            <person name="Zhu J.K."/>
            <person name="Oliver M.J."/>
            <person name="He Y."/>
        </authorList>
    </citation>
    <scope>NUCLEOTIDE SEQUENCE [LARGE SCALE GENOMIC DNA]</scope>
    <source>
        <strain evidence="3">cv. XS01</strain>
    </source>
</reference>
<keyword evidence="3" id="KW-1185">Reference proteome</keyword>
<dbReference type="EMBL" id="KQ999417">
    <property type="protein sequence ID" value="KZV41589.1"/>
    <property type="molecule type" value="Genomic_DNA"/>
</dbReference>
<organism evidence="2 3">
    <name type="scientific">Dorcoceras hygrometricum</name>
    <dbReference type="NCBI Taxonomy" id="472368"/>
    <lineage>
        <taxon>Eukaryota</taxon>
        <taxon>Viridiplantae</taxon>
        <taxon>Streptophyta</taxon>
        <taxon>Embryophyta</taxon>
        <taxon>Tracheophyta</taxon>
        <taxon>Spermatophyta</taxon>
        <taxon>Magnoliopsida</taxon>
        <taxon>eudicotyledons</taxon>
        <taxon>Gunneridae</taxon>
        <taxon>Pentapetalae</taxon>
        <taxon>asterids</taxon>
        <taxon>lamiids</taxon>
        <taxon>Lamiales</taxon>
        <taxon>Gesneriaceae</taxon>
        <taxon>Didymocarpoideae</taxon>
        <taxon>Trichosporeae</taxon>
        <taxon>Loxocarpinae</taxon>
        <taxon>Dorcoceras</taxon>
    </lineage>
</organism>
<keyword evidence="1" id="KW-0812">Transmembrane</keyword>
<sequence>MVADGGELCDGGLGGLYFLLIFLVLTICLDQLGNIMINVLKYGPYRSWYNLRLLRRHNYPSSLALTVKTRKFNSRKKKYLPAGRKSAGGRNSAVDDARVKRLRFVEPAVARFDLRDCCWQAWLLARE</sequence>
<gene>
    <name evidence="2" type="ORF">F511_15358</name>
</gene>
<proteinExistence type="predicted"/>
<evidence type="ECO:0000313" key="2">
    <source>
        <dbReference type="EMBL" id="KZV41589.1"/>
    </source>
</evidence>
<name>A0A2Z7C529_9LAMI</name>
<feature type="transmembrane region" description="Helical" evidence="1">
    <location>
        <begin position="16"/>
        <end position="37"/>
    </location>
</feature>
<evidence type="ECO:0000313" key="3">
    <source>
        <dbReference type="Proteomes" id="UP000250235"/>
    </source>
</evidence>
<accession>A0A2Z7C529</accession>
<keyword evidence="1" id="KW-0472">Membrane</keyword>
<keyword evidence="1" id="KW-1133">Transmembrane helix</keyword>
<evidence type="ECO:0000256" key="1">
    <source>
        <dbReference type="SAM" id="Phobius"/>
    </source>
</evidence>